<keyword evidence="5 8" id="KW-1133">Transmembrane helix</keyword>
<feature type="compositionally biased region" description="Basic residues" evidence="7">
    <location>
        <begin position="1052"/>
        <end position="1061"/>
    </location>
</feature>
<dbReference type="InterPro" id="IPR022113">
    <property type="entry name" value="TMEM131L_N"/>
</dbReference>
<comment type="similarity">
    <text evidence="2">Belongs to the TMEM131 family.</text>
</comment>
<evidence type="ECO:0000256" key="8">
    <source>
        <dbReference type="SAM" id="Phobius"/>
    </source>
</evidence>
<evidence type="ECO:0000256" key="1">
    <source>
        <dbReference type="ARBA" id="ARBA00004479"/>
    </source>
</evidence>
<sequence>MDLQTLIINPMFRRRGLLQLTRKFTCHVVLSCILYFLVAYGLCCMNVVESSPDYDACASFEKSYHFDSSDTAVSDSRLGHGFPAADNSFKNVCPNSHLFCFPSLLDGFSRKEKIIKEASTEESGSNKSWLSDFGVFRLLSGGVISCSLNSKERVNEVLSLQTQIGRKNDISSCGGSLHKQKSAHLSPKSSEVFKSNLLDDSVSPNIKIAPTVLDWGQKYLYSSSTAFLTVENTCNESTLHLYEPFSTDLQFYPCNYSEVSLRPGESASICFVFFPKCLGVSSASLILQTSSGGFVVEAKGYAIESPFGIQPLSGVEISPGGRLSRNFSLFNPFDEPLYVEEITAWISISLGDNSLETEGTCSVNDFQVFDTRLSPTIKDRLVVKSSQVGSPIVAIRPHRKWDISPHNSETLFEIDITVGDEGKIFGAFCLNLLRSSEDTSDTIMVPIEAKVDRHSASDTVGKFVSATLEGLATCDSGEIAITISLRNDASYILSFVKVLEVDDAKLFRIKYKEGLLLFPGSVTQVGIIYCSHLHLDSPEVSDLQENCKLSILTNDSASPLIVIPCEDIIYICFEHQRLSSAGVEDKSKHIEAHNMRAGYVGRSTQLPPNVKVLETAVDELVLENWKSQGTASGMSVLEDQEILFPTIQVGSHISRWITVKNPSRHPVTMQLILNSGELINKCQGLHDLLNPSSSGNLVVDDGVTPTKFGFSIPESAVTEAYVHPYNHATLGPVIFYPSDRCGWSGSALVRNNLSGVESVPLRGLGGLLSLVSLDESSEHVQSVDFDFKIPKPLNFSLPYSLLHTKETASACSQPLVKELYVKNTGDLPLEVKSIRVSGRECGLDGFKILHCRGFALEPGESIKLMISYQTDFSAAMVHRDLELALATGIFLLPMKASFSQDMLSNCKKSMFWMRVKKTLSGFLLVASLLYLVFWFVSPQSTALGSLDYSCKSDDNLVHTTAVKSGGKTSLLYQNERKSKLSVTNKINHLIEASCGGYSYGQGNSYELMQTSENHHLTDSRGERILSSTEVPSSEQTKASQSGHLVVKTGKEKGRRKKRKGLGAKLTSLSEVSSSQSGNSTPSSPLSPVAFAMPLETLSSIPPVAAAQHFVNNQGSVLKPAIQLEGCSNNMSSPQVLCSASRSAATTNITVQLPRATSPFRAGAPTPSLLSSECTVTSRAQAPGSKLQNQNAVQAQKAAGLADEYEYDIWGEHFSLPHLLVSKNVTHMKSSPAYANSFDSFFVRGPQTLVKNSQDG</sequence>
<organism evidence="12 13">
    <name type="scientific">Cicer arietinum</name>
    <name type="common">Chickpea</name>
    <name type="synonym">Garbanzo</name>
    <dbReference type="NCBI Taxonomy" id="3827"/>
    <lineage>
        <taxon>Eukaryota</taxon>
        <taxon>Viridiplantae</taxon>
        <taxon>Streptophyta</taxon>
        <taxon>Embryophyta</taxon>
        <taxon>Tracheophyta</taxon>
        <taxon>Spermatophyta</taxon>
        <taxon>Magnoliopsida</taxon>
        <taxon>eudicotyledons</taxon>
        <taxon>Gunneridae</taxon>
        <taxon>Pentapetalae</taxon>
        <taxon>rosids</taxon>
        <taxon>fabids</taxon>
        <taxon>Fabales</taxon>
        <taxon>Fabaceae</taxon>
        <taxon>Papilionoideae</taxon>
        <taxon>50 kb inversion clade</taxon>
        <taxon>NPAAA clade</taxon>
        <taxon>Hologalegina</taxon>
        <taxon>IRL clade</taxon>
        <taxon>Cicereae</taxon>
        <taxon>Cicer</taxon>
    </lineage>
</organism>
<evidence type="ECO:0000256" key="3">
    <source>
        <dbReference type="ARBA" id="ARBA00022692"/>
    </source>
</evidence>
<dbReference type="OrthoDB" id="168404at2759"/>
<dbReference type="KEGG" id="cam:101498469"/>
<accession>A0A1S2YYI1</accession>
<feature type="domain" description="Transmembrane protein 131-like N-terminal" evidence="9">
    <location>
        <begin position="207"/>
        <end position="289"/>
    </location>
</feature>
<comment type="subcellular location">
    <subcellularLocation>
        <location evidence="1">Membrane</location>
        <topology evidence="1">Single-pass type I membrane protein</topology>
    </subcellularLocation>
</comment>
<dbReference type="InterPro" id="IPR055437">
    <property type="entry name" value="TMEM131L_Ig_5"/>
</dbReference>
<dbReference type="PaxDb" id="3827-XP_004511946.1"/>
<dbReference type="InterPro" id="IPR056001">
    <property type="entry name" value="DUF7579"/>
</dbReference>
<keyword evidence="6 8" id="KW-0472">Membrane</keyword>
<feature type="domain" description="DUF7579" evidence="10">
    <location>
        <begin position="463"/>
        <end position="577"/>
    </location>
</feature>
<evidence type="ECO:0000313" key="12">
    <source>
        <dbReference type="Proteomes" id="UP000087171"/>
    </source>
</evidence>
<protein>
    <submittedName>
        <fullName evidence="13">Uncharacterized protein LOC101498469</fullName>
    </submittedName>
</protein>
<keyword evidence="12" id="KW-1185">Reference proteome</keyword>
<dbReference type="GeneID" id="101498469"/>
<evidence type="ECO:0000259" key="9">
    <source>
        <dbReference type="Pfam" id="PF12371"/>
    </source>
</evidence>
<dbReference type="AlphaFoldDB" id="A0A1S2YYI1"/>
<dbReference type="Proteomes" id="UP000087171">
    <property type="component" value="Chromosome Ca8"/>
</dbReference>
<keyword evidence="4" id="KW-0732">Signal</keyword>
<reference evidence="12" key="1">
    <citation type="journal article" date="2013" name="Nat. Biotechnol.">
        <title>Draft genome sequence of chickpea (Cicer arietinum) provides a resource for trait improvement.</title>
        <authorList>
            <person name="Varshney R.K."/>
            <person name="Song C."/>
            <person name="Saxena R.K."/>
            <person name="Azam S."/>
            <person name="Yu S."/>
            <person name="Sharpe A.G."/>
            <person name="Cannon S."/>
            <person name="Baek J."/>
            <person name="Rosen B.D."/>
            <person name="Tar'an B."/>
            <person name="Millan T."/>
            <person name="Zhang X."/>
            <person name="Ramsay L.D."/>
            <person name="Iwata A."/>
            <person name="Wang Y."/>
            <person name="Nelson W."/>
            <person name="Farmer A.D."/>
            <person name="Gaur P.M."/>
            <person name="Soderlund C."/>
            <person name="Penmetsa R.V."/>
            <person name="Xu C."/>
            <person name="Bharti A.K."/>
            <person name="He W."/>
            <person name="Winter P."/>
            <person name="Zhao S."/>
            <person name="Hane J.K."/>
            <person name="Carrasquilla-Garcia N."/>
            <person name="Condie J.A."/>
            <person name="Upadhyaya H.D."/>
            <person name="Luo M.C."/>
            <person name="Thudi M."/>
            <person name="Gowda C.L."/>
            <person name="Singh N.P."/>
            <person name="Lichtenzveig J."/>
            <person name="Gali K.K."/>
            <person name="Rubio J."/>
            <person name="Nadarajan N."/>
            <person name="Dolezel J."/>
            <person name="Bansal K.C."/>
            <person name="Xu X."/>
            <person name="Edwards D."/>
            <person name="Zhang G."/>
            <person name="Kahl G."/>
            <person name="Gil J."/>
            <person name="Singh K.B."/>
            <person name="Datta S.K."/>
            <person name="Jackson S.A."/>
            <person name="Wang J."/>
            <person name="Cook D.R."/>
        </authorList>
    </citation>
    <scope>NUCLEOTIDE SEQUENCE [LARGE SCALE GENOMIC DNA]</scope>
    <source>
        <strain evidence="12">cv. CDC Frontier</strain>
    </source>
</reference>
<evidence type="ECO:0000259" key="11">
    <source>
        <dbReference type="Pfam" id="PF24501"/>
    </source>
</evidence>
<evidence type="ECO:0000256" key="4">
    <source>
        <dbReference type="ARBA" id="ARBA00022729"/>
    </source>
</evidence>
<evidence type="ECO:0000313" key="13">
    <source>
        <dbReference type="RefSeq" id="XP_004511946.1"/>
    </source>
</evidence>
<evidence type="ECO:0000256" key="6">
    <source>
        <dbReference type="ARBA" id="ARBA00023136"/>
    </source>
</evidence>
<evidence type="ECO:0000256" key="7">
    <source>
        <dbReference type="SAM" id="MobiDB-lite"/>
    </source>
</evidence>
<feature type="transmembrane region" description="Helical" evidence="8">
    <location>
        <begin position="919"/>
        <end position="936"/>
    </location>
</feature>
<dbReference type="eggNOG" id="KOG3620">
    <property type="taxonomic scope" value="Eukaryota"/>
</dbReference>
<feature type="domain" description="TMEM131L fifth Ig-like" evidence="11">
    <location>
        <begin position="823"/>
        <end position="888"/>
    </location>
</feature>
<evidence type="ECO:0000259" key="10">
    <source>
        <dbReference type="Pfam" id="PF24474"/>
    </source>
</evidence>
<dbReference type="PANTHER" id="PTHR22050:SF0">
    <property type="entry name" value="TRANSMEMBRANE PROTEIN 131 HOMOLOG"/>
    <property type="match status" value="1"/>
</dbReference>
<dbReference type="Pfam" id="PF24501">
    <property type="entry name" value="Ig_TMEM131L_5"/>
    <property type="match status" value="1"/>
</dbReference>
<dbReference type="GO" id="GO:0016020">
    <property type="term" value="C:membrane"/>
    <property type="evidence" value="ECO:0007669"/>
    <property type="project" value="UniProtKB-SubCell"/>
</dbReference>
<dbReference type="RefSeq" id="XP_004511946.1">
    <property type="nucleotide sequence ID" value="XM_004511889.3"/>
</dbReference>
<feature type="transmembrane region" description="Helical" evidence="8">
    <location>
        <begin position="20"/>
        <end position="42"/>
    </location>
</feature>
<reference evidence="13" key="2">
    <citation type="submission" date="2025-08" db="UniProtKB">
        <authorList>
            <consortium name="RefSeq"/>
        </authorList>
    </citation>
    <scope>IDENTIFICATION</scope>
    <source>
        <tissue evidence="13">Etiolated seedlings</tissue>
    </source>
</reference>
<proteinExistence type="inferred from homology"/>
<feature type="region of interest" description="Disordered" evidence="7">
    <location>
        <begin position="1026"/>
        <end position="1084"/>
    </location>
</feature>
<gene>
    <name evidence="13" type="primary">LOC101498469</name>
</gene>
<feature type="transmembrane region" description="Helical" evidence="8">
    <location>
        <begin position="881"/>
        <end position="898"/>
    </location>
</feature>
<dbReference type="Pfam" id="PF24474">
    <property type="entry name" value="DUF7579"/>
    <property type="match status" value="1"/>
</dbReference>
<evidence type="ECO:0000256" key="2">
    <source>
        <dbReference type="ARBA" id="ARBA00006682"/>
    </source>
</evidence>
<dbReference type="PANTHER" id="PTHR22050">
    <property type="entry name" value="RW1 PROTEIN HOMOLOG"/>
    <property type="match status" value="1"/>
</dbReference>
<feature type="compositionally biased region" description="Polar residues" evidence="7">
    <location>
        <begin position="1026"/>
        <end position="1042"/>
    </location>
</feature>
<evidence type="ECO:0000256" key="5">
    <source>
        <dbReference type="ARBA" id="ARBA00022989"/>
    </source>
</evidence>
<keyword evidence="3 8" id="KW-0812">Transmembrane</keyword>
<dbReference type="Pfam" id="PF12371">
    <property type="entry name" value="TMEM131_like_N"/>
    <property type="match status" value="1"/>
</dbReference>
<dbReference type="InterPro" id="IPR039877">
    <property type="entry name" value="TMEM131-like"/>
</dbReference>
<name>A0A1S2YYI1_CICAR</name>
<feature type="compositionally biased region" description="Low complexity" evidence="7">
    <location>
        <begin position="1062"/>
        <end position="1084"/>
    </location>
</feature>
<dbReference type="STRING" id="3827.A0A1S2YYI1"/>